<accession>A0A918YQS0</accession>
<reference evidence="2" key="2">
    <citation type="submission" date="2020-09" db="EMBL/GenBank/DDBJ databases">
        <authorList>
            <person name="Sun Q."/>
            <person name="Ohkuma M."/>
        </authorList>
    </citation>
    <scope>NUCLEOTIDE SEQUENCE</scope>
    <source>
        <strain evidence="2">JCM 4714</strain>
    </source>
</reference>
<dbReference type="Proteomes" id="UP000655443">
    <property type="component" value="Unassembled WGS sequence"/>
</dbReference>
<feature type="compositionally biased region" description="Gly residues" evidence="1">
    <location>
        <begin position="29"/>
        <end position="38"/>
    </location>
</feature>
<name>A0A918YQS0_9ACTN</name>
<protein>
    <submittedName>
        <fullName evidence="2">Uncharacterized protein</fullName>
    </submittedName>
</protein>
<feature type="compositionally biased region" description="Basic and acidic residues" evidence="1">
    <location>
        <begin position="52"/>
        <end position="68"/>
    </location>
</feature>
<evidence type="ECO:0000313" key="2">
    <source>
        <dbReference type="EMBL" id="GHE11586.1"/>
    </source>
</evidence>
<sequence>MPGRTESFVRLDAMVVPCWSGRALERRAPGGGAAGTGRVGRPPPRPGGVRLRVTEAADGDHRDPRPDATMRPGPGQRSFLSRLVFTSPHTKETLSVMFPPKVPGVLQAFRSPYGRTLPDMEGLETGITGVEGTAGTDSKVSPTIPSPEQWFVPVEYEGKKSW</sequence>
<proteinExistence type="predicted"/>
<feature type="region of interest" description="Disordered" evidence="1">
    <location>
        <begin position="22"/>
        <end position="78"/>
    </location>
</feature>
<evidence type="ECO:0000256" key="1">
    <source>
        <dbReference type="SAM" id="MobiDB-lite"/>
    </source>
</evidence>
<dbReference type="AlphaFoldDB" id="A0A918YQS0"/>
<organism evidence="2 3">
    <name type="scientific">Streptomyces alanosinicus</name>
    <dbReference type="NCBI Taxonomy" id="68171"/>
    <lineage>
        <taxon>Bacteria</taxon>
        <taxon>Bacillati</taxon>
        <taxon>Actinomycetota</taxon>
        <taxon>Actinomycetes</taxon>
        <taxon>Kitasatosporales</taxon>
        <taxon>Streptomycetaceae</taxon>
        <taxon>Streptomyces</taxon>
    </lineage>
</organism>
<gene>
    <name evidence="2" type="ORF">GCM10010339_71930</name>
</gene>
<reference evidence="2" key="1">
    <citation type="journal article" date="2014" name="Int. J. Syst. Evol. Microbiol.">
        <title>Complete genome sequence of Corynebacterium casei LMG S-19264T (=DSM 44701T), isolated from a smear-ripened cheese.</title>
        <authorList>
            <consortium name="US DOE Joint Genome Institute (JGI-PGF)"/>
            <person name="Walter F."/>
            <person name="Albersmeier A."/>
            <person name="Kalinowski J."/>
            <person name="Ruckert C."/>
        </authorList>
    </citation>
    <scope>NUCLEOTIDE SEQUENCE</scope>
    <source>
        <strain evidence="2">JCM 4714</strain>
    </source>
</reference>
<dbReference type="EMBL" id="BMVG01000029">
    <property type="protein sequence ID" value="GHE11586.1"/>
    <property type="molecule type" value="Genomic_DNA"/>
</dbReference>
<comment type="caution">
    <text evidence="2">The sequence shown here is derived from an EMBL/GenBank/DDBJ whole genome shotgun (WGS) entry which is preliminary data.</text>
</comment>
<evidence type="ECO:0000313" key="3">
    <source>
        <dbReference type="Proteomes" id="UP000655443"/>
    </source>
</evidence>
<keyword evidence="3" id="KW-1185">Reference proteome</keyword>